<name>A0ABW1JNS9_9NOCA</name>
<gene>
    <name evidence="1" type="ORF">ACFP3H_08410</name>
</gene>
<dbReference type="EMBL" id="JBHSQN010000003">
    <property type="protein sequence ID" value="MFC6011072.1"/>
    <property type="molecule type" value="Genomic_DNA"/>
</dbReference>
<accession>A0ABW1JNS9</accession>
<keyword evidence="2" id="KW-1185">Reference proteome</keyword>
<organism evidence="1 2">
    <name type="scientific">Nocardia lasii</name>
    <dbReference type="NCBI Taxonomy" id="1616107"/>
    <lineage>
        <taxon>Bacteria</taxon>
        <taxon>Bacillati</taxon>
        <taxon>Actinomycetota</taxon>
        <taxon>Actinomycetes</taxon>
        <taxon>Mycobacteriales</taxon>
        <taxon>Nocardiaceae</taxon>
        <taxon>Nocardia</taxon>
    </lineage>
</organism>
<proteinExistence type="predicted"/>
<sequence>MKDEAGLAVAAAMVFQVSAHARAGQCLTAQHFAEQAQMLLAEEDSAYRELVRHGAEPVVEAARRRRQSLIAAIARHRLDEDARHRQRAAAIEQAEKAAERMLIEANRGDLCVRRPTVVAPGGVTVEELVAALELAVHELRRRLAAHRAAIESDPGDERRVAQR</sequence>
<comment type="caution">
    <text evidence="1">The sequence shown here is derived from an EMBL/GenBank/DDBJ whole genome shotgun (WGS) entry which is preliminary data.</text>
</comment>
<dbReference type="Proteomes" id="UP001596223">
    <property type="component" value="Unassembled WGS sequence"/>
</dbReference>
<evidence type="ECO:0000313" key="2">
    <source>
        <dbReference type="Proteomes" id="UP001596223"/>
    </source>
</evidence>
<evidence type="ECO:0000313" key="1">
    <source>
        <dbReference type="EMBL" id="MFC6011072.1"/>
    </source>
</evidence>
<reference evidence="2" key="1">
    <citation type="journal article" date="2019" name="Int. J. Syst. Evol. Microbiol.">
        <title>The Global Catalogue of Microorganisms (GCM) 10K type strain sequencing project: providing services to taxonomists for standard genome sequencing and annotation.</title>
        <authorList>
            <consortium name="The Broad Institute Genomics Platform"/>
            <consortium name="The Broad Institute Genome Sequencing Center for Infectious Disease"/>
            <person name="Wu L."/>
            <person name="Ma J."/>
        </authorList>
    </citation>
    <scope>NUCLEOTIDE SEQUENCE [LARGE SCALE GENOMIC DNA]</scope>
    <source>
        <strain evidence="2">CCUG 36956</strain>
    </source>
</reference>
<protein>
    <submittedName>
        <fullName evidence="1">Uncharacterized protein</fullName>
    </submittedName>
</protein>